<protein>
    <recommendedName>
        <fullName evidence="12">ABC transporter domain-containing protein</fullName>
    </recommendedName>
</protein>
<accession>A0A3B4ADS7</accession>
<dbReference type="AlphaFoldDB" id="A0A3B4ADS7"/>
<dbReference type="PANTHER" id="PTHR24223">
    <property type="entry name" value="ATP-BINDING CASSETTE SUB-FAMILY C"/>
    <property type="match status" value="1"/>
</dbReference>
<dbReference type="PROSITE" id="PS00211">
    <property type="entry name" value="ABC_TRANSPORTER_1"/>
    <property type="match status" value="1"/>
</dbReference>
<reference evidence="13" key="2">
    <citation type="submission" date="2025-09" db="UniProtKB">
        <authorList>
            <consortium name="Ensembl"/>
        </authorList>
    </citation>
    <scope>IDENTIFICATION</scope>
</reference>
<dbReference type="FunFam" id="3.40.50.300:FF:000163">
    <property type="entry name" value="Multidrug resistance-associated protein member 4"/>
    <property type="match status" value="1"/>
</dbReference>
<dbReference type="SMART" id="SM00382">
    <property type="entry name" value="AAA"/>
    <property type="match status" value="1"/>
</dbReference>
<name>A0A3B4ADS7_9GOBI</name>
<proteinExistence type="predicted"/>
<dbReference type="CDD" id="cd03244">
    <property type="entry name" value="ABCC_MRP_domain2"/>
    <property type="match status" value="1"/>
</dbReference>
<dbReference type="PANTHER" id="PTHR24223:SF357">
    <property type="entry name" value="ATP-BINDING CASSETTE SUB-FAMILY C MEMBER 4"/>
    <property type="match status" value="1"/>
</dbReference>
<keyword evidence="6" id="KW-1133">Transmembrane helix</keyword>
<dbReference type="InterPro" id="IPR003439">
    <property type="entry name" value="ABC_transporter-like_ATP-bd"/>
</dbReference>
<dbReference type="InterPro" id="IPR003593">
    <property type="entry name" value="AAA+_ATPase"/>
</dbReference>
<dbReference type="STRING" id="409849.ENSPMGP00000014646"/>
<evidence type="ECO:0000256" key="10">
    <source>
        <dbReference type="ARBA" id="ARBA00047576"/>
    </source>
</evidence>
<evidence type="ECO:0000256" key="11">
    <source>
        <dbReference type="ARBA" id="ARBA00048007"/>
    </source>
</evidence>
<evidence type="ECO:0000256" key="8">
    <source>
        <dbReference type="ARBA" id="ARBA00034018"/>
    </source>
</evidence>
<dbReference type="InterPro" id="IPR027417">
    <property type="entry name" value="P-loop_NTPase"/>
</dbReference>
<feature type="domain" description="ABC transporter" evidence="12">
    <location>
        <begin position="35"/>
        <end position="255"/>
    </location>
</feature>
<evidence type="ECO:0000256" key="1">
    <source>
        <dbReference type="ARBA" id="ARBA00004141"/>
    </source>
</evidence>
<keyword evidence="2" id="KW-0813">Transport</keyword>
<evidence type="ECO:0000256" key="6">
    <source>
        <dbReference type="ARBA" id="ARBA00022989"/>
    </source>
</evidence>
<dbReference type="PROSITE" id="PS50893">
    <property type="entry name" value="ABC_TRANSPORTER_2"/>
    <property type="match status" value="1"/>
</dbReference>
<keyword evidence="7" id="KW-0472">Membrane</keyword>
<dbReference type="InterPro" id="IPR017871">
    <property type="entry name" value="ABC_transporter-like_CS"/>
</dbReference>
<dbReference type="GO" id="GO:0008559">
    <property type="term" value="F:ABC-type xenobiotic transporter activity"/>
    <property type="evidence" value="ECO:0007669"/>
    <property type="project" value="UniProtKB-EC"/>
</dbReference>
<keyword evidence="5" id="KW-0067">ATP-binding</keyword>
<dbReference type="InterPro" id="IPR050173">
    <property type="entry name" value="ABC_transporter_C-like"/>
</dbReference>
<comment type="catalytic activity">
    <reaction evidence="10">
        <text>17beta-estradiol 17-O-(beta-D-glucuronate)(in) + ATP + H2O = 17beta-estradiol 17-O-(beta-D-glucuronate)(out) + ADP + phosphate + H(+)</text>
        <dbReference type="Rhea" id="RHEA:60128"/>
        <dbReference type="ChEBI" id="CHEBI:15377"/>
        <dbReference type="ChEBI" id="CHEBI:15378"/>
        <dbReference type="ChEBI" id="CHEBI:30616"/>
        <dbReference type="ChEBI" id="CHEBI:43474"/>
        <dbReference type="ChEBI" id="CHEBI:82961"/>
        <dbReference type="ChEBI" id="CHEBI:456216"/>
    </reaction>
    <physiologicalReaction direction="left-to-right" evidence="10">
        <dbReference type="Rhea" id="RHEA:60129"/>
    </physiologicalReaction>
</comment>
<reference evidence="13" key="1">
    <citation type="submission" date="2025-08" db="UniProtKB">
        <authorList>
            <consortium name="Ensembl"/>
        </authorList>
    </citation>
    <scope>IDENTIFICATION</scope>
</reference>
<comment type="catalytic activity">
    <reaction evidence="8">
        <text>ATP + H2O + xenobioticSide 1 = ADP + phosphate + xenobioticSide 2.</text>
        <dbReference type="EC" id="7.6.2.2"/>
    </reaction>
</comment>
<evidence type="ECO:0000256" key="7">
    <source>
        <dbReference type="ARBA" id="ARBA00023136"/>
    </source>
</evidence>
<dbReference type="SUPFAM" id="SSF52540">
    <property type="entry name" value="P-loop containing nucleoside triphosphate hydrolases"/>
    <property type="match status" value="1"/>
</dbReference>
<organism evidence="13 14">
    <name type="scientific">Periophthalmus magnuspinnatus</name>
    <dbReference type="NCBI Taxonomy" id="409849"/>
    <lineage>
        <taxon>Eukaryota</taxon>
        <taxon>Metazoa</taxon>
        <taxon>Chordata</taxon>
        <taxon>Craniata</taxon>
        <taxon>Vertebrata</taxon>
        <taxon>Euteleostomi</taxon>
        <taxon>Actinopterygii</taxon>
        <taxon>Neopterygii</taxon>
        <taxon>Teleostei</taxon>
        <taxon>Neoteleostei</taxon>
        <taxon>Acanthomorphata</taxon>
        <taxon>Gobiaria</taxon>
        <taxon>Gobiiformes</taxon>
        <taxon>Gobioidei</taxon>
        <taxon>Gobiidae</taxon>
        <taxon>Oxudercinae</taxon>
        <taxon>Periophthalmus</taxon>
    </lineage>
</organism>
<dbReference type="Proteomes" id="UP000261520">
    <property type="component" value="Unplaced"/>
</dbReference>
<comment type="subcellular location">
    <subcellularLocation>
        <location evidence="1">Membrane</location>
        <topology evidence="1">Multi-pass membrane protein</topology>
    </subcellularLocation>
</comment>
<dbReference type="Gene3D" id="3.40.50.300">
    <property type="entry name" value="P-loop containing nucleotide triphosphate hydrolases"/>
    <property type="match status" value="1"/>
</dbReference>
<dbReference type="GO" id="GO:0005524">
    <property type="term" value="F:ATP binding"/>
    <property type="evidence" value="ECO:0007669"/>
    <property type="project" value="UniProtKB-KW"/>
</dbReference>
<dbReference type="GO" id="GO:0016887">
    <property type="term" value="F:ATP hydrolysis activity"/>
    <property type="evidence" value="ECO:0007669"/>
    <property type="project" value="InterPro"/>
</dbReference>
<comment type="catalytic activity">
    <reaction evidence="9">
        <text>leukotriene C4(in) + ATP + H2O = leukotriene C4(out) + ADP + phosphate + H(+)</text>
        <dbReference type="Rhea" id="RHEA:38963"/>
        <dbReference type="ChEBI" id="CHEBI:15377"/>
        <dbReference type="ChEBI" id="CHEBI:15378"/>
        <dbReference type="ChEBI" id="CHEBI:30616"/>
        <dbReference type="ChEBI" id="CHEBI:43474"/>
        <dbReference type="ChEBI" id="CHEBI:57973"/>
        <dbReference type="ChEBI" id="CHEBI:456216"/>
    </reaction>
    <physiologicalReaction direction="left-to-right" evidence="9">
        <dbReference type="Rhea" id="RHEA:38964"/>
    </physiologicalReaction>
</comment>
<dbReference type="GO" id="GO:0015431">
    <property type="term" value="F:ABC-type glutathione S-conjugate transporter activity"/>
    <property type="evidence" value="ECO:0007669"/>
    <property type="project" value="UniProtKB-EC"/>
</dbReference>
<evidence type="ECO:0000256" key="4">
    <source>
        <dbReference type="ARBA" id="ARBA00022741"/>
    </source>
</evidence>
<evidence type="ECO:0000313" key="13">
    <source>
        <dbReference type="Ensembl" id="ENSPMGP00000014646.1"/>
    </source>
</evidence>
<keyword evidence="4" id="KW-0547">Nucleotide-binding</keyword>
<evidence type="ECO:0000313" key="14">
    <source>
        <dbReference type="Proteomes" id="UP000261520"/>
    </source>
</evidence>
<keyword evidence="14" id="KW-1185">Reference proteome</keyword>
<comment type="catalytic activity">
    <reaction evidence="11">
        <text>an S-substituted glutathione(in) + ATP + H2O = an S-substituted glutathione(out) + ADP + phosphate + H(+)</text>
        <dbReference type="Rhea" id="RHEA:19121"/>
        <dbReference type="ChEBI" id="CHEBI:15377"/>
        <dbReference type="ChEBI" id="CHEBI:15378"/>
        <dbReference type="ChEBI" id="CHEBI:30616"/>
        <dbReference type="ChEBI" id="CHEBI:43474"/>
        <dbReference type="ChEBI" id="CHEBI:90779"/>
        <dbReference type="ChEBI" id="CHEBI:456216"/>
        <dbReference type="EC" id="7.6.2.3"/>
    </reaction>
    <physiologicalReaction direction="left-to-right" evidence="11">
        <dbReference type="Rhea" id="RHEA:19122"/>
    </physiologicalReaction>
</comment>
<evidence type="ECO:0000259" key="12">
    <source>
        <dbReference type="PROSITE" id="PS50893"/>
    </source>
</evidence>
<dbReference type="Pfam" id="PF00005">
    <property type="entry name" value="ABC_tran"/>
    <property type="match status" value="1"/>
</dbReference>
<evidence type="ECO:0000256" key="9">
    <source>
        <dbReference type="ARBA" id="ARBA00047523"/>
    </source>
</evidence>
<evidence type="ECO:0000256" key="2">
    <source>
        <dbReference type="ARBA" id="ARBA00022448"/>
    </source>
</evidence>
<evidence type="ECO:0000256" key="5">
    <source>
        <dbReference type="ARBA" id="ARBA00022840"/>
    </source>
</evidence>
<evidence type="ECO:0000256" key="3">
    <source>
        <dbReference type="ARBA" id="ARBA00022692"/>
    </source>
</evidence>
<dbReference type="GO" id="GO:0016323">
    <property type="term" value="C:basolateral plasma membrane"/>
    <property type="evidence" value="ECO:0007669"/>
    <property type="project" value="UniProtKB-ARBA"/>
</dbReference>
<dbReference type="Ensembl" id="ENSPMGT00000015617.1">
    <property type="protein sequence ID" value="ENSPMGP00000014646.1"/>
    <property type="gene ID" value="ENSPMGG00000012005.1"/>
</dbReference>
<sequence>MTSVERVVEYAKLESEASWETDTQPPCDWPKTGSITFDKVNFSYSPSKPLVLKNLNITFSSREKVGIVGRTGAGKSSLISALFRLAEPEGRIMIDGVLTSEIGLHTLRQKMSIIPQDPVLFTGTMRKNLDPFSQHTDEDLWNALQEVLTLLSEAGANFSVGQRQLVCLARAILRKNRILIIDEATANVDPRTDSLIQQTIRDKFQECTVLTIAHRLHTIIDCDKILVLDAGRIQEYDEPHVLLQNRHSLLYQMVQQTGRAGATALLHTAEQVTIALA</sequence>
<keyword evidence="3" id="KW-0812">Transmembrane</keyword>